<evidence type="ECO:0000256" key="1">
    <source>
        <dbReference type="ARBA" id="ARBA00004141"/>
    </source>
</evidence>
<dbReference type="InterPro" id="IPR020846">
    <property type="entry name" value="MFS_dom"/>
</dbReference>
<keyword evidence="2" id="KW-0472">Membrane</keyword>
<keyword evidence="2" id="KW-1133">Transmembrane helix</keyword>
<evidence type="ECO:0000259" key="3">
    <source>
        <dbReference type="PROSITE" id="PS50850"/>
    </source>
</evidence>
<dbReference type="SUPFAM" id="SSF103473">
    <property type="entry name" value="MFS general substrate transporter"/>
    <property type="match status" value="1"/>
</dbReference>
<dbReference type="Gene3D" id="1.20.1250.20">
    <property type="entry name" value="MFS general substrate transporter like domains"/>
    <property type="match status" value="1"/>
</dbReference>
<feature type="transmembrane region" description="Helical" evidence="2">
    <location>
        <begin position="154"/>
        <end position="177"/>
    </location>
</feature>
<keyword evidence="2" id="KW-0812">Transmembrane</keyword>
<proteinExistence type="predicted"/>
<dbReference type="Pfam" id="PF07690">
    <property type="entry name" value="MFS_1"/>
    <property type="match status" value="1"/>
</dbReference>
<dbReference type="EMBL" id="JBGFUD010000700">
    <property type="protein sequence ID" value="MFH4975068.1"/>
    <property type="molecule type" value="Genomic_DNA"/>
</dbReference>
<feature type="transmembrane region" description="Helical" evidence="2">
    <location>
        <begin position="101"/>
        <end position="120"/>
    </location>
</feature>
<organism evidence="4 5">
    <name type="scientific">Gnathostoma spinigerum</name>
    <dbReference type="NCBI Taxonomy" id="75299"/>
    <lineage>
        <taxon>Eukaryota</taxon>
        <taxon>Metazoa</taxon>
        <taxon>Ecdysozoa</taxon>
        <taxon>Nematoda</taxon>
        <taxon>Chromadorea</taxon>
        <taxon>Rhabditida</taxon>
        <taxon>Spirurina</taxon>
        <taxon>Gnathostomatomorpha</taxon>
        <taxon>Gnathostomatoidea</taxon>
        <taxon>Gnathostomatidae</taxon>
        <taxon>Gnathostoma</taxon>
    </lineage>
</organism>
<dbReference type="PANTHER" id="PTHR45757">
    <property type="entry name" value="PROTEIN CBG23364-RELATED"/>
    <property type="match status" value="1"/>
</dbReference>
<comment type="subcellular location">
    <subcellularLocation>
        <location evidence="1">Membrane</location>
        <topology evidence="1">Multi-pass membrane protein</topology>
    </subcellularLocation>
</comment>
<evidence type="ECO:0000313" key="5">
    <source>
        <dbReference type="Proteomes" id="UP001608902"/>
    </source>
</evidence>
<evidence type="ECO:0000313" key="4">
    <source>
        <dbReference type="EMBL" id="MFH4975068.1"/>
    </source>
</evidence>
<keyword evidence="5" id="KW-1185">Reference proteome</keyword>
<feature type="transmembrane region" description="Helical" evidence="2">
    <location>
        <begin position="189"/>
        <end position="208"/>
    </location>
</feature>
<comment type="caution">
    <text evidence="4">The sequence shown here is derived from an EMBL/GenBank/DDBJ whole genome shotgun (WGS) entry which is preliminary data.</text>
</comment>
<feature type="transmembrane region" description="Helical" evidence="2">
    <location>
        <begin position="220"/>
        <end position="240"/>
    </location>
</feature>
<feature type="transmembrane region" description="Helical" evidence="2">
    <location>
        <begin position="129"/>
        <end position="148"/>
    </location>
</feature>
<feature type="transmembrane region" description="Helical" evidence="2">
    <location>
        <begin position="34"/>
        <end position="59"/>
    </location>
</feature>
<protein>
    <recommendedName>
        <fullName evidence="3">Major facilitator superfamily (MFS) profile domain-containing protein</fullName>
    </recommendedName>
</protein>
<dbReference type="Proteomes" id="UP001608902">
    <property type="component" value="Unassembled WGS sequence"/>
</dbReference>
<accession>A0ABD6E4Y9</accession>
<reference evidence="4 5" key="1">
    <citation type="submission" date="2024-08" db="EMBL/GenBank/DDBJ databases">
        <title>Gnathostoma spinigerum genome.</title>
        <authorList>
            <person name="Gonzalez-Bertolin B."/>
            <person name="Monzon S."/>
            <person name="Zaballos A."/>
            <person name="Jimenez P."/>
            <person name="Dekumyoy P."/>
            <person name="Varona S."/>
            <person name="Cuesta I."/>
            <person name="Sumanam S."/>
            <person name="Adisakwattana P."/>
            <person name="Gasser R.B."/>
            <person name="Hernandez-Gonzalez A."/>
            <person name="Young N.D."/>
            <person name="Perteguer M.J."/>
        </authorList>
    </citation>
    <scope>NUCLEOTIDE SEQUENCE [LARGE SCALE GENOMIC DNA]</scope>
    <source>
        <strain evidence="4">AL3</strain>
        <tissue evidence="4">Liver</tissue>
    </source>
</reference>
<dbReference type="AlphaFoldDB" id="A0ABD6E4Y9"/>
<dbReference type="InterPro" id="IPR036259">
    <property type="entry name" value="MFS_trans_sf"/>
</dbReference>
<feature type="domain" description="Major facilitator superfamily (MFS) profile" evidence="3">
    <location>
        <begin position="41"/>
        <end position="265"/>
    </location>
</feature>
<dbReference type="GO" id="GO:0016020">
    <property type="term" value="C:membrane"/>
    <property type="evidence" value="ECO:0007669"/>
    <property type="project" value="UniProtKB-SubCell"/>
</dbReference>
<dbReference type="PROSITE" id="PS50850">
    <property type="entry name" value="MFS"/>
    <property type="match status" value="1"/>
</dbReference>
<sequence length="265" mass="29679">MGIFKLGKLNAVDNLKVATLNDHLNIHCHNETRYFILVLTIICLAWLMGNSLILNFTIICMSDDEMEHNSSSKSFSHATEVGKAVLVDASKQKYGPSERSWLFSAVAIGSIVGTYPVVWLEPRMTIRSLFTLFGMLSGLSTILVPVAAETHFWLLFLMRFLQGFALAVSYPVTGSIATNWSTLEQSGMYTAWLSVNLQLGCIITLPIAGAFCVSPYGWQGVYYLLGIVTIVCYAIFYVIFRDSPRIHWYASRTTITCSKCFLYFI</sequence>
<dbReference type="InterPro" id="IPR011701">
    <property type="entry name" value="MFS"/>
</dbReference>
<evidence type="ECO:0000256" key="2">
    <source>
        <dbReference type="SAM" id="Phobius"/>
    </source>
</evidence>
<gene>
    <name evidence="4" type="ORF">AB6A40_001777</name>
</gene>
<name>A0ABD6E4Y9_9BILA</name>